<keyword evidence="6" id="KW-1185">Reference proteome</keyword>
<evidence type="ECO:0000256" key="1">
    <source>
        <dbReference type="SAM" id="MobiDB-lite"/>
    </source>
</evidence>
<reference evidence="4 6" key="1">
    <citation type="journal article" date="2016" name="Mol. Biol. Evol.">
        <title>Comparative Genomics of Early-Diverging Mushroom-Forming Fungi Provides Insights into the Origins of Lignocellulose Decay Capabilities.</title>
        <authorList>
            <person name="Nagy L.G."/>
            <person name="Riley R."/>
            <person name="Tritt A."/>
            <person name="Adam C."/>
            <person name="Daum C."/>
            <person name="Floudas D."/>
            <person name="Sun H."/>
            <person name="Yadav J.S."/>
            <person name="Pangilinan J."/>
            <person name="Larsson K.H."/>
            <person name="Matsuura K."/>
            <person name="Barry K."/>
            <person name="Labutti K."/>
            <person name="Kuo R."/>
            <person name="Ohm R.A."/>
            <person name="Bhattacharya S.S."/>
            <person name="Shirouzu T."/>
            <person name="Yoshinaga Y."/>
            <person name="Martin F.M."/>
            <person name="Grigoriev I.V."/>
            <person name="Hibbett D.S."/>
        </authorList>
    </citation>
    <scope>NUCLEOTIDE SEQUENCE [LARGE SCALE GENOMIC DNA]</scope>
    <source>
        <strain evidence="4 6">CBS 109695</strain>
    </source>
</reference>
<name>A0A166JW25_9AGAM</name>
<feature type="transmembrane region" description="Helical" evidence="2">
    <location>
        <begin position="20"/>
        <end position="38"/>
    </location>
</feature>
<dbReference type="Proteomes" id="UP000076532">
    <property type="component" value="Unassembled WGS sequence"/>
</dbReference>
<dbReference type="EMBL" id="KV417506">
    <property type="protein sequence ID" value="KZP27964.1"/>
    <property type="molecule type" value="Genomic_DNA"/>
</dbReference>
<evidence type="ECO:0000313" key="4">
    <source>
        <dbReference type="EMBL" id="KZP21271.1"/>
    </source>
</evidence>
<organism evidence="4 6">
    <name type="scientific">Athelia psychrophila</name>
    <dbReference type="NCBI Taxonomy" id="1759441"/>
    <lineage>
        <taxon>Eukaryota</taxon>
        <taxon>Fungi</taxon>
        <taxon>Dikarya</taxon>
        <taxon>Basidiomycota</taxon>
        <taxon>Agaricomycotina</taxon>
        <taxon>Agaricomycetes</taxon>
        <taxon>Agaricomycetidae</taxon>
        <taxon>Atheliales</taxon>
        <taxon>Atheliaceae</taxon>
        <taxon>Athelia</taxon>
    </lineage>
</organism>
<sequence>MHVDDAPERDRVNNLDASRPPAAAVLCCVYTIFVMDALSPKRRRTDQPYKIKFNSTLSITPQIHPSRTPGYSCKTSTWATPQDQNDMLPRPRLRVSRNNHAPRALQRICSALSPSGAS</sequence>
<dbReference type="EMBL" id="KV417839">
    <property type="protein sequence ID" value="KZP05436.1"/>
    <property type="molecule type" value="Genomic_DNA"/>
</dbReference>
<dbReference type="EMBL" id="KV417548">
    <property type="protein sequence ID" value="KZP21271.1"/>
    <property type="molecule type" value="Genomic_DNA"/>
</dbReference>
<keyword evidence="2" id="KW-1133">Transmembrane helix</keyword>
<keyword evidence="2" id="KW-0812">Transmembrane</keyword>
<proteinExistence type="predicted"/>
<feature type="region of interest" description="Disordered" evidence="1">
    <location>
        <begin position="64"/>
        <end position="90"/>
    </location>
</feature>
<feature type="compositionally biased region" description="Polar residues" evidence="1">
    <location>
        <begin position="73"/>
        <end position="85"/>
    </location>
</feature>
<evidence type="ECO:0000313" key="5">
    <source>
        <dbReference type="EMBL" id="KZP27964.1"/>
    </source>
</evidence>
<keyword evidence="2" id="KW-0472">Membrane</keyword>
<dbReference type="AlphaFoldDB" id="A0A166JW25"/>
<gene>
    <name evidence="5" type="ORF">FIBSPDRAFT_853179</name>
    <name evidence="4" type="ORF">FIBSPDRAFT_860721</name>
    <name evidence="3" type="ORF">FIBSPDRAFT_877548</name>
</gene>
<evidence type="ECO:0000256" key="2">
    <source>
        <dbReference type="SAM" id="Phobius"/>
    </source>
</evidence>
<evidence type="ECO:0000313" key="6">
    <source>
        <dbReference type="Proteomes" id="UP000076532"/>
    </source>
</evidence>
<accession>A0A166JW25</accession>
<evidence type="ECO:0000313" key="3">
    <source>
        <dbReference type="EMBL" id="KZP05436.1"/>
    </source>
</evidence>
<protein>
    <submittedName>
        <fullName evidence="4">Uncharacterized protein</fullName>
    </submittedName>
</protein>